<dbReference type="InterPro" id="IPR029071">
    <property type="entry name" value="Ubiquitin-like_domsf"/>
</dbReference>
<dbReference type="Gene3D" id="3.30.420.210">
    <property type="entry name" value="SEP domain"/>
    <property type="match status" value="1"/>
</dbReference>
<dbReference type="Pfam" id="PF00789">
    <property type="entry name" value="UBX"/>
    <property type="match status" value="1"/>
</dbReference>
<dbReference type="GO" id="GO:0061025">
    <property type="term" value="P:membrane fusion"/>
    <property type="evidence" value="ECO:0007669"/>
    <property type="project" value="TreeGrafter"/>
</dbReference>
<dbReference type="SMART" id="SM00553">
    <property type="entry name" value="SEP"/>
    <property type="match status" value="1"/>
</dbReference>
<dbReference type="GO" id="GO:0043130">
    <property type="term" value="F:ubiquitin binding"/>
    <property type="evidence" value="ECO:0007669"/>
    <property type="project" value="TreeGrafter"/>
</dbReference>
<dbReference type="GO" id="GO:0031468">
    <property type="term" value="P:nuclear membrane reassembly"/>
    <property type="evidence" value="ECO:0007669"/>
    <property type="project" value="TreeGrafter"/>
</dbReference>
<sequence>MPNIVSLDALKNKGGDAEGGNSGSGAGGNEYYAGGAGSNGGGGSGQNVVVPGEGGDGNAVNRIFQRAAAESEAMGTDLGDAPSTTLTMYRNGFVVGDGPFRELGVPANDQFLASISEGFCPSELVVNGQPAALKINDKRSEDYVPPPYVAFSGGGQSAGGAISTSDSSVITPSEAKADAVTVDENEPKIRVQVIFAHNRKRQVFNFNKTHTVRDLISVVDASGNVSSAYQLLHSVRGPPKPVSGDQFSLTLVDAGLAGAAVTVKTL</sequence>
<dbReference type="Pfam" id="PF08059">
    <property type="entry name" value="SEP"/>
    <property type="match status" value="1"/>
</dbReference>
<feature type="domain" description="SEP" evidence="2">
    <location>
        <begin position="81"/>
        <end position="144"/>
    </location>
</feature>
<feature type="region of interest" description="Disordered" evidence="1">
    <location>
        <begin position="1"/>
        <end position="24"/>
    </location>
</feature>
<dbReference type="PANTHER" id="PTHR23333:SF20">
    <property type="entry name" value="NSFL1 COFACTOR P47"/>
    <property type="match status" value="1"/>
</dbReference>
<dbReference type="GO" id="GO:0007030">
    <property type="term" value="P:Golgi organization"/>
    <property type="evidence" value="ECO:0007669"/>
    <property type="project" value="TreeGrafter"/>
</dbReference>
<evidence type="ECO:0000313" key="3">
    <source>
        <dbReference type="EMBL" id="GBG24446.1"/>
    </source>
</evidence>
<dbReference type="GO" id="GO:0005829">
    <property type="term" value="C:cytosol"/>
    <property type="evidence" value="ECO:0007669"/>
    <property type="project" value="TreeGrafter"/>
</dbReference>
<keyword evidence="4" id="KW-1185">Reference proteome</keyword>
<accession>A0A2R5G090</accession>
<comment type="caution">
    <text evidence="3">The sequence shown here is derived from an EMBL/GenBank/DDBJ whole genome shotgun (WGS) entry which is preliminary data.</text>
</comment>
<proteinExistence type="predicted"/>
<dbReference type="GO" id="GO:0000045">
    <property type="term" value="P:autophagosome assembly"/>
    <property type="evidence" value="ECO:0007669"/>
    <property type="project" value="TreeGrafter"/>
</dbReference>
<dbReference type="InterPro" id="IPR001012">
    <property type="entry name" value="UBX_dom"/>
</dbReference>
<dbReference type="PROSITE" id="PS51399">
    <property type="entry name" value="SEP"/>
    <property type="match status" value="1"/>
</dbReference>
<evidence type="ECO:0000256" key="1">
    <source>
        <dbReference type="SAM" id="MobiDB-lite"/>
    </source>
</evidence>
<dbReference type="FunCoup" id="A0A2R5G090">
    <property type="interactions" value="133"/>
</dbReference>
<dbReference type="Proteomes" id="UP000241890">
    <property type="component" value="Unassembled WGS sequence"/>
</dbReference>
<dbReference type="GO" id="GO:0005634">
    <property type="term" value="C:nucleus"/>
    <property type="evidence" value="ECO:0007669"/>
    <property type="project" value="TreeGrafter"/>
</dbReference>
<dbReference type="AlphaFoldDB" id="A0A2R5G090"/>
<name>A0A2R5G090_9STRA</name>
<dbReference type="SUPFAM" id="SSF102848">
    <property type="entry name" value="NSFL1 (p97 ATPase) cofactor p47, SEP domain"/>
    <property type="match status" value="1"/>
</dbReference>
<dbReference type="GO" id="GO:0043161">
    <property type="term" value="P:proteasome-mediated ubiquitin-dependent protein catabolic process"/>
    <property type="evidence" value="ECO:0007669"/>
    <property type="project" value="TreeGrafter"/>
</dbReference>
<protein>
    <submittedName>
        <fullName evidence="3">UBX domain-containing protein 3</fullName>
    </submittedName>
</protein>
<dbReference type="OrthoDB" id="25887at2759"/>
<organism evidence="3 4">
    <name type="scientific">Hondaea fermentalgiana</name>
    <dbReference type="NCBI Taxonomy" id="2315210"/>
    <lineage>
        <taxon>Eukaryota</taxon>
        <taxon>Sar</taxon>
        <taxon>Stramenopiles</taxon>
        <taxon>Bigyra</taxon>
        <taxon>Labyrinthulomycetes</taxon>
        <taxon>Thraustochytrida</taxon>
        <taxon>Thraustochytriidae</taxon>
        <taxon>Hondaea</taxon>
    </lineage>
</organism>
<evidence type="ECO:0000259" key="2">
    <source>
        <dbReference type="PROSITE" id="PS51399"/>
    </source>
</evidence>
<evidence type="ECO:0000313" key="4">
    <source>
        <dbReference type="Proteomes" id="UP000241890"/>
    </source>
</evidence>
<dbReference type="InterPro" id="IPR012989">
    <property type="entry name" value="SEP_domain"/>
</dbReference>
<gene>
    <name evidence="3" type="ORF">FCC1311_006642</name>
</gene>
<dbReference type="InterPro" id="IPR036241">
    <property type="entry name" value="NSFL1C_SEP_dom_sf"/>
</dbReference>
<dbReference type="EMBL" id="BEYU01000006">
    <property type="protein sequence ID" value="GBG24446.1"/>
    <property type="molecule type" value="Genomic_DNA"/>
</dbReference>
<dbReference type="PANTHER" id="PTHR23333">
    <property type="entry name" value="UBX DOMAIN CONTAINING PROTEIN"/>
    <property type="match status" value="1"/>
</dbReference>
<dbReference type="InParanoid" id="A0A2R5G090"/>
<dbReference type="SUPFAM" id="SSF54236">
    <property type="entry name" value="Ubiquitin-like"/>
    <property type="match status" value="1"/>
</dbReference>
<dbReference type="Gene3D" id="3.10.20.90">
    <property type="entry name" value="Phosphatidylinositol 3-kinase Catalytic Subunit, Chain A, domain 1"/>
    <property type="match status" value="1"/>
</dbReference>
<reference evidence="3 4" key="1">
    <citation type="submission" date="2017-12" db="EMBL/GenBank/DDBJ databases">
        <title>Sequencing, de novo assembly and annotation of complete genome of a new Thraustochytrid species, strain FCC1311.</title>
        <authorList>
            <person name="Sedici K."/>
            <person name="Godart F."/>
            <person name="Aiese Cigliano R."/>
            <person name="Sanseverino W."/>
            <person name="Barakat M."/>
            <person name="Ortet P."/>
            <person name="Marechal E."/>
            <person name="Cagnac O."/>
            <person name="Amato A."/>
        </authorList>
    </citation>
    <scope>NUCLEOTIDE SEQUENCE [LARGE SCALE GENOMIC DNA]</scope>
</reference>